<gene>
    <name evidence="1" type="ORF">HLPR_05980</name>
</gene>
<dbReference type="KEGG" id="hprf:HLPR_05980"/>
<reference evidence="1 2" key="1">
    <citation type="submission" date="2023-08" db="EMBL/GenBank/DDBJ databases">
        <title>Helicovermis profunda gen. nov., sp. nov., a novel mesophilic, fermentative bacterium within the Bacillota from a deep-sea hydrothermal vent chimney.</title>
        <authorList>
            <person name="Miyazaki U."/>
            <person name="Mizutani D."/>
            <person name="Hashimoto Y."/>
            <person name="Tame A."/>
            <person name="Sawayama S."/>
            <person name="Miyazaki J."/>
            <person name="Takai K."/>
            <person name="Nakagawa S."/>
        </authorList>
    </citation>
    <scope>NUCLEOTIDE SEQUENCE [LARGE SCALE GENOMIC DNA]</scope>
    <source>
        <strain evidence="1 2">S502</strain>
    </source>
</reference>
<dbReference type="RefSeq" id="WP_338536594.1">
    <property type="nucleotide sequence ID" value="NZ_AP028654.1"/>
</dbReference>
<dbReference type="Proteomes" id="UP001321786">
    <property type="component" value="Chromosome"/>
</dbReference>
<name>A0AAU9E6J3_9FIRM</name>
<organism evidence="1 2">
    <name type="scientific">Helicovermis profundi</name>
    <dbReference type="NCBI Taxonomy" id="3065157"/>
    <lineage>
        <taxon>Bacteria</taxon>
        <taxon>Bacillati</taxon>
        <taxon>Bacillota</taxon>
        <taxon>Clostridia</taxon>
        <taxon>Helicovermis</taxon>
    </lineage>
</organism>
<proteinExistence type="predicted"/>
<evidence type="ECO:0000313" key="1">
    <source>
        <dbReference type="EMBL" id="BEP28267.1"/>
    </source>
</evidence>
<evidence type="ECO:0000313" key="2">
    <source>
        <dbReference type="Proteomes" id="UP001321786"/>
    </source>
</evidence>
<dbReference type="EMBL" id="AP028654">
    <property type="protein sequence ID" value="BEP28267.1"/>
    <property type="molecule type" value="Genomic_DNA"/>
</dbReference>
<protein>
    <submittedName>
        <fullName evidence="1">Uncharacterized protein</fullName>
    </submittedName>
</protein>
<accession>A0AAU9E6J3</accession>
<sequence length="168" mass="18135">MKQKFFLTSLTLTIGILIGVFFTVTFSGAEIPEPGTDGDPIITESYLELRLSELNKTLLYKIEEIKKSISSTSTNVNSYEVVNVKKGDIIYFGGNAEVILRAGEATAIAGKNGGIADLTTGIDLASGDKVVLNHLLLIARDDGRGMNLISDAWIMVKGNYTLKSSKTE</sequence>
<dbReference type="AlphaFoldDB" id="A0AAU9E6J3"/>
<keyword evidence="2" id="KW-1185">Reference proteome</keyword>